<feature type="region of interest" description="Disordered" evidence="1">
    <location>
        <begin position="1"/>
        <end position="66"/>
    </location>
</feature>
<feature type="compositionally biased region" description="Polar residues" evidence="1">
    <location>
        <begin position="56"/>
        <end position="66"/>
    </location>
</feature>
<feature type="compositionally biased region" description="Polar residues" evidence="1">
    <location>
        <begin position="1"/>
        <end position="18"/>
    </location>
</feature>
<reference evidence="2" key="1">
    <citation type="submission" date="2023-08" db="EMBL/GenBank/DDBJ databases">
        <title>A de novo genome assembly of Solanum verrucosum Schlechtendal, a Mexican diploid species geographically isolated from the other diploid A-genome species in potato relatives.</title>
        <authorList>
            <person name="Hosaka K."/>
        </authorList>
    </citation>
    <scope>NUCLEOTIDE SEQUENCE</scope>
    <source>
        <tissue evidence="2">Young leaves</tissue>
    </source>
</reference>
<gene>
    <name evidence="2" type="ORF">MTR67_037847</name>
</gene>
<dbReference type="AlphaFoldDB" id="A0AAF0ZMA6"/>
<name>A0AAF0ZMA6_SOLVR</name>
<protein>
    <submittedName>
        <fullName evidence="2">Uncharacterized protein</fullName>
    </submittedName>
</protein>
<evidence type="ECO:0000313" key="2">
    <source>
        <dbReference type="EMBL" id="WMV44462.1"/>
    </source>
</evidence>
<dbReference type="Proteomes" id="UP001234989">
    <property type="component" value="Chromosome 9"/>
</dbReference>
<feature type="compositionally biased region" description="Polar residues" evidence="1">
    <location>
        <begin position="33"/>
        <end position="46"/>
    </location>
</feature>
<accession>A0AAF0ZMA6</accession>
<evidence type="ECO:0000313" key="3">
    <source>
        <dbReference type="Proteomes" id="UP001234989"/>
    </source>
</evidence>
<evidence type="ECO:0000256" key="1">
    <source>
        <dbReference type="SAM" id="MobiDB-lite"/>
    </source>
</evidence>
<keyword evidence="3" id="KW-1185">Reference proteome</keyword>
<dbReference type="EMBL" id="CP133620">
    <property type="protein sequence ID" value="WMV44462.1"/>
    <property type="molecule type" value="Genomic_DNA"/>
</dbReference>
<sequence>MTPQTPQISRDPSISSHENVFGSYRPQHFENAPNFTSSPVEGQTTARAGGPWFATATPSQPAQKIG</sequence>
<organism evidence="2 3">
    <name type="scientific">Solanum verrucosum</name>
    <dbReference type="NCBI Taxonomy" id="315347"/>
    <lineage>
        <taxon>Eukaryota</taxon>
        <taxon>Viridiplantae</taxon>
        <taxon>Streptophyta</taxon>
        <taxon>Embryophyta</taxon>
        <taxon>Tracheophyta</taxon>
        <taxon>Spermatophyta</taxon>
        <taxon>Magnoliopsida</taxon>
        <taxon>eudicotyledons</taxon>
        <taxon>Gunneridae</taxon>
        <taxon>Pentapetalae</taxon>
        <taxon>asterids</taxon>
        <taxon>lamiids</taxon>
        <taxon>Solanales</taxon>
        <taxon>Solanaceae</taxon>
        <taxon>Solanoideae</taxon>
        <taxon>Solaneae</taxon>
        <taxon>Solanum</taxon>
    </lineage>
</organism>
<proteinExistence type="predicted"/>